<dbReference type="InterPro" id="IPR036271">
    <property type="entry name" value="Tet_transcr_reg_TetR-rel_C_sf"/>
</dbReference>
<name>A0ABU5IX61_9BACI</name>
<dbReference type="RefSeq" id="WP_322446032.1">
    <property type="nucleotide sequence ID" value="NZ_JAXOFX010000004.1"/>
</dbReference>
<accession>A0ABU5IX61</accession>
<dbReference type="SUPFAM" id="SSF48498">
    <property type="entry name" value="Tetracyclin repressor-like, C-terminal domain"/>
    <property type="match status" value="1"/>
</dbReference>
<evidence type="ECO:0000256" key="4">
    <source>
        <dbReference type="SAM" id="Phobius"/>
    </source>
</evidence>
<sequence>MSDQEKLIEQLFDSEDDLTEKQKKIIIAAIESFAEKGYASTSTSEIAKKAGVAEGTIFRHYKTKKDLLLFIVAPMMAKLLAPFVIKDLNKVLNQKYDRFEDFLRAMIENRLKFLNNNMDLFKILIQEIPFQPELKEQFKEHIVLKVYDRFKQIVEHYQEKGQIIDLPPTRVIRMAASSIFGYLIARNLIFPEVDWDDETEIEETIRFIMHGLSPKR</sequence>
<dbReference type="EMBL" id="JAXOFX010000004">
    <property type="protein sequence ID" value="MDZ5471729.1"/>
    <property type="molecule type" value="Genomic_DNA"/>
</dbReference>
<dbReference type="Gene3D" id="1.10.357.10">
    <property type="entry name" value="Tetracycline Repressor, domain 2"/>
    <property type="match status" value="1"/>
</dbReference>
<organism evidence="6 7">
    <name type="scientific">Robertmurraya mangrovi</name>
    <dbReference type="NCBI Taxonomy" id="3098077"/>
    <lineage>
        <taxon>Bacteria</taxon>
        <taxon>Bacillati</taxon>
        <taxon>Bacillota</taxon>
        <taxon>Bacilli</taxon>
        <taxon>Bacillales</taxon>
        <taxon>Bacillaceae</taxon>
        <taxon>Robertmurraya</taxon>
    </lineage>
</organism>
<keyword evidence="4" id="KW-1133">Transmembrane helix</keyword>
<proteinExistence type="predicted"/>
<dbReference type="PRINTS" id="PR00455">
    <property type="entry name" value="HTHTETR"/>
</dbReference>
<comment type="caution">
    <text evidence="6">The sequence shown here is derived from an EMBL/GenBank/DDBJ whole genome shotgun (WGS) entry which is preliminary data.</text>
</comment>
<evidence type="ECO:0000256" key="2">
    <source>
        <dbReference type="ARBA" id="ARBA00023125"/>
    </source>
</evidence>
<keyword evidence="4" id="KW-0472">Membrane</keyword>
<dbReference type="PANTHER" id="PTHR43479:SF11">
    <property type="entry name" value="ACREF_ENVCD OPERON REPRESSOR-RELATED"/>
    <property type="match status" value="1"/>
</dbReference>
<keyword evidence="7" id="KW-1185">Reference proteome</keyword>
<evidence type="ECO:0000313" key="7">
    <source>
        <dbReference type="Proteomes" id="UP001290455"/>
    </source>
</evidence>
<evidence type="ECO:0000259" key="5">
    <source>
        <dbReference type="PROSITE" id="PS50977"/>
    </source>
</evidence>
<dbReference type="InterPro" id="IPR050624">
    <property type="entry name" value="HTH-type_Tx_Regulator"/>
</dbReference>
<dbReference type="Pfam" id="PF00440">
    <property type="entry name" value="TetR_N"/>
    <property type="match status" value="1"/>
</dbReference>
<keyword evidence="1" id="KW-0678">Repressor</keyword>
<feature type="DNA-binding region" description="H-T-H motif" evidence="3">
    <location>
        <begin position="42"/>
        <end position="61"/>
    </location>
</feature>
<feature type="transmembrane region" description="Helical" evidence="4">
    <location>
        <begin position="67"/>
        <end position="85"/>
    </location>
</feature>
<dbReference type="SUPFAM" id="SSF46689">
    <property type="entry name" value="Homeodomain-like"/>
    <property type="match status" value="1"/>
</dbReference>
<keyword evidence="2 3" id="KW-0238">DNA-binding</keyword>
<dbReference type="InterPro" id="IPR009057">
    <property type="entry name" value="Homeodomain-like_sf"/>
</dbReference>
<dbReference type="PANTHER" id="PTHR43479">
    <property type="entry name" value="ACREF/ENVCD OPERON REPRESSOR-RELATED"/>
    <property type="match status" value="1"/>
</dbReference>
<dbReference type="Gene3D" id="1.10.10.60">
    <property type="entry name" value="Homeodomain-like"/>
    <property type="match status" value="1"/>
</dbReference>
<gene>
    <name evidence="6" type="ORF">SM124_08215</name>
</gene>
<protein>
    <submittedName>
        <fullName evidence="6">TetR/AcrR family transcriptional regulator</fullName>
    </submittedName>
</protein>
<evidence type="ECO:0000256" key="1">
    <source>
        <dbReference type="ARBA" id="ARBA00022491"/>
    </source>
</evidence>
<dbReference type="PROSITE" id="PS50977">
    <property type="entry name" value="HTH_TETR_2"/>
    <property type="match status" value="1"/>
</dbReference>
<feature type="domain" description="HTH tetR-type" evidence="5">
    <location>
        <begin position="19"/>
        <end position="79"/>
    </location>
</feature>
<dbReference type="InterPro" id="IPR001647">
    <property type="entry name" value="HTH_TetR"/>
</dbReference>
<dbReference type="Proteomes" id="UP001290455">
    <property type="component" value="Unassembled WGS sequence"/>
</dbReference>
<evidence type="ECO:0000256" key="3">
    <source>
        <dbReference type="PROSITE-ProRule" id="PRU00335"/>
    </source>
</evidence>
<evidence type="ECO:0000313" key="6">
    <source>
        <dbReference type="EMBL" id="MDZ5471729.1"/>
    </source>
</evidence>
<keyword evidence="4" id="KW-0812">Transmembrane</keyword>
<reference evidence="6 7" key="1">
    <citation type="submission" date="2023-11" db="EMBL/GenBank/DDBJ databases">
        <title>Bacillus jintuensis, isolated from a mudflat on the Beibu Gulf coast.</title>
        <authorList>
            <person name="Li M."/>
        </authorList>
    </citation>
    <scope>NUCLEOTIDE SEQUENCE [LARGE SCALE GENOMIC DNA]</scope>
    <source>
        <strain evidence="6 7">31A1R</strain>
    </source>
</reference>